<keyword evidence="4 10" id="KW-1133">Transmembrane helix</keyword>
<dbReference type="Proteomes" id="UP000660262">
    <property type="component" value="Unassembled WGS sequence"/>
</dbReference>
<dbReference type="GO" id="GO:0016020">
    <property type="term" value="C:membrane"/>
    <property type="evidence" value="ECO:0007669"/>
    <property type="project" value="UniProtKB-SubCell"/>
</dbReference>
<feature type="signal peptide" evidence="11">
    <location>
        <begin position="1"/>
        <end position="21"/>
    </location>
</feature>
<dbReference type="InterPro" id="IPR018490">
    <property type="entry name" value="cNMP-bd_dom_sf"/>
</dbReference>
<feature type="compositionally biased region" description="Gly residues" evidence="9">
    <location>
        <begin position="1228"/>
        <end position="1242"/>
    </location>
</feature>
<dbReference type="InterPro" id="IPR018488">
    <property type="entry name" value="cNMP-bd_CS"/>
</dbReference>
<evidence type="ECO:0000256" key="8">
    <source>
        <dbReference type="ARBA" id="ARBA00023303"/>
    </source>
</evidence>
<feature type="region of interest" description="Disordered" evidence="9">
    <location>
        <begin position="570"/>
        <end position="610"/>
    </location>
</feature>
<evidence type="ECO:0000256" key="7">
    <source>
        <dbReference type="ARBA" id="ARBA00023286"/>
    </source>
</evidence>
<dbReference type="OrthoDB" id="426293at2759"/>
<dbReference type="PANTHER" id="PTHR45638:SF11">
    <property type="entry name" value="CYCLIC NUCLEOTIDE-GATED CATION CHANNEL SUBUNIT A"/>
    <property type="match status" value="1"/>
</dbReference>
<evidence type="ECO:0000256" key="1">
    <source>
        <dbReference type="ARBA" id="ARBA00004141"/>
    </source>
</evidence>
<keyword evidence="7" id="KW-1071">Ligand-gated ion channel</keyword>
<reference evidence="13" key="1">
    <citation type="submission" date="2020-10" db="EMBL/GenBank/DDBJ databases">
        <title>Unveiling of a novel bifunctional photoreceptor, Dualchrome1, isolated from a cosmopolitan green alga.</title>
        <authorList>
            <person name="Suzuki S."/>
            <person name="Kawachi M."/>
        </authorList>
    </citation>
    <scope>NUCLEOTIDE SEQUENCE</scope>
    <source>
        <strain evidence="13">NIES 2893</strain>
    </source>
</reference>
<dbReference type="SUPFAM" id="SSF51206">
    <property type="entry name" value="cAMP-binding domain-like"/>
    <property type="match status" value="2"/>
</dbReference>
<comment type="subcellular location">
    <subcellularLocation>
        <location evidence="1">Membrane</location>
        <topology evidence="1">Multi-pass membrane protein</topology>
    </subcellularLocation>
</comment>
<feature type="region of interest" description="Disordered" evidence="9">
    <location>
        <begin position="1379"/>
        <end position="1407"/>
    </location>
</feature>
<name>A0A830H5U3_9CHLO</name>
<keyword evidence="8" id="KW-0407">Ion channel</keyword>
<accession>A0A830H5U3</accession>
<evidence type="ECO:0000313" key="13">
    <source>
        <dbReference type="EMBL" id="GHP02566.1"/>
    </source>
</evidence>
<keyword evidence="3 10" id="KW-0812">Transmembrane</keyword>
<dbReference type="InterPro" id="IPR014710">
    <property type="entry name" value="RmlC-like_jellyroll"/>
</dbReference>
<feature type="compositionally biased region" description="Gly residues" evidence="9">
    <location>
        <begin position="1588"/>
        <end position="1614"/>
    </location>
</feature>
<dbReference type="Gene3D" id="2.60.120.10">
    <property type="entry name" value="Jelly Rolls"/>
    <property type="match status" value="2"/>
</dbReference>
<evidence type="ECO:0000313" key="14">
    <source>
        <dbReference type="Proteomes" id="UP000660262"/>
    </source>
</evidence>
<keyword evidence="5" id="KW-0406">Ion transport</keyword>
<feature type="compositionally biased region" description="Low complexity" evidence="9">
    <location>
        <begin position="488"/>
        <end position="498"/>
    </location>
</feature>
<dbReference type="SMART" id="SM00100">
    <property type="entry name" value="cNMP"/>
    <property type="match status" value="1"/>
</dbReference>
<dbReference type="Pfam" id="PF00027">
    <property type="entry name" value="cNMP_binding"/>
    <property type="match status" value="1"/>
</dbReference>
<feature type="transmembrane region" description="Helical" evidence="10">
    <location>
        <begin position="155"/>
        <end position="174"/>
    </location>
</feature>
<feature type="compositionally biased region" description="Basic and acidic residues" evidence="9">
    <location>
        <begin position="469"/>
        <end position="483"/>
    </location>
</feature>
<dbReference type="EMBL" id="BNJQ01000003">
    <property type="protein sequence ID" value="GHP02566.1"/>
    <property type="molecule type" value="Genomic_DNA"/>
</dbReference>
<keyword evidence="2" id="KW-0813">Transport</keyword>
<protein>
    <recommendedName>
        <fullName evidence="12">Cyclic nucleotide-binding domain-containing protein</fullName>
    </recommendedName>
</protein>
<feature type="domain" description="Cyclic nucleotide-binding" evidence="12">
    <location>
        <begin position="304"/>
        <end position="408"/>
    </location>
</feature>
<comment type="caution">
    <text evidence="13">The sequence shown here is derived from an EMBL/GenBank/DDBJ whole genome shotgun (WGS) entry which is preliminary data.</text>
</comment>
<feature type="chain" id="PRO_5032812016" description="Cyclic nucleotide-binding domain-containing protein" evidence="11">
    <location>
        <begin position="22"/>
        <end position="1614"/>
    </location>
</feature>
<dbReference type="Gene3D" id="1.10.287.630">
    <property type="entry name" value="Helix hairpin bin"/>
    <property type="match status" value="2"/>
</dbReference>
<feature type="region of interest" description="Disordered" evidence="9">
    <location>
        <begin position="428"/>
        <end position="512"/>
    </location>
</feature>
<feature type="transmembrane region" description="Helical" evidence="10">
    <location>
        <begin position="69"/>
        <end position="92"/>
    </location>
</feature>
<keyword evidence="11" id="KW-0732">Signal</keyword>
<feature type="compositionally biased region" description="Low complexity" evidence="9">
    <location>
        <begin position="598"/>
        <end position="607"/>
    </location>
</feature>
<dbReference type="GO" id="GO:0005221">
    <property type="term" value="F:intracellularly cyclic nucleotide-activated monoatomic cation channel activity"/>
    <property type="evidence" value="ECO:0007669"/>
    <property type="project" value="InterPro"/>
</dbReference>
<evidence type="ECO:0000256" key="5">
    <source>
        <dbReference type="ARBA" id="ARBA00023065"/>
    </source>
</evidence>
<feature type="compositionally biased region" description="Basic and acidic residues" evidence="9">
    <location>
        <begin position="428"/>
        <end position="443"/>
    </location>
</feature>
<feature type="domain" description="Cyclic nucleotide-binding" evidence="12">
    <location>
        <begin position="1325"/>
        <end position="1500"/>
    </location>
</feature>
<evidence type="ECO:0000259" key="12">
    <source>
        <dbReference type="PROSITE" id="PS50042"/>
    </source>
</evidence>
<feature type="transmembrane region" description="Helical" evidence="10">
    <location>
        <begin position="1033"/>
        <end position="1055"/>
    </location>
</feature>
<dbReference type="GO" id="GO:0044877">
    <property type="term" value="F:protein-containing complex binding"/>
    <property type="evidence" value="ECO:0007669"/>
    <property type="project" value="TreeGrafter"/>
</dbReference>
<feature type="transmembrane region" description="Helical" evidence="10">
    <location>
        <begin position="890"/>
        <end position="910"/>
    </location>
</feature>
<keyword evidence="6 10" id="KW-0472">Membrane</keyword>
<feature type="transmembrane region" description="Helical" evidence="10">
    <location>
        <begin position="777"/>
        <end position="796"/>
    </location>
</feature>
<proteinExistence type="predicted"/>
<evidence type="ECO:0000256" key="6">
    <source>
        <dbReference type="ARBA" id="ARBA00023136"/>
    </source>
</evidence>
<feature type="region of interest" description="Disordered" evidence="9">
    <location>
        <begin position="1222"/>
        <end position="1270"/>
    </location>
</feature>
<dbReference type="InterPro" id="IPR000595">
    <property type="entry name" value="cNMP-bd_dom"/>
</dbReference>
<dbReference type="PROSITE" id="PS00888">
    <property type="entry name" value="CNMP_BINDING_1"/>
    <property type="match status" value="1"/>
</dbReference>
<dbReference type="InterPro" id="IPR050866">
    <property type="entry name" value="CNG_cation_channel"/>
</dbReference>
<evidence type="ECO:0000256" key="2">
    <source>
        <dbReference type="ARBA" id="ARBA00022448"/>
    </source>
</evidence>
<organism evidence="13 14">
    <name type="scientific">Pycnococcus provasolii</name>
    <dbReference type="NCBI Taxonomy" id="41880"/>
    <lineage>
        <taxon>Eukaryota</taxon>
        <taxon>Viridiplantae</taxon>
        <taxon>Chlorophyta</taxon>
        <taxon>Pseudoscourfieldiophyceae</taxon>
        <taxon>Pseudoscourfieldiales</taxon>
        <taxon>Pycnococcaceae</taxon>
        <taxon>Pycnococcus</taxon>
    </lineage>
</organism>
<dbReference type="PROSITE" id="PS50042">
    <property type="entry name" value="CNMP_BINDING_3"/>
    <property type="match status" value="2"/>
</dbReference>
<evidence type="ECO:0000256" key="9">
    <source>
        <dbReference type="SAM" id="MobiDB-lite"/>
    </source>
</evidence>
<sequence>MAVSPLVIVEVPLLVLLTVEPGDYRRNSYQRVAPILRCILHLAKLHDCLDDHGMCMYEKLCDTFDTLKASFVALLLIYFFVEHCLACMWFIVNEQHANGLKQSWMHSLDDLAADADAWDAGNRTPSMAIRFWIAAFYWGSTAGDGFTAVNTRERLVGIVGIVIMVNLVKAYIISSINDVLTSQRGTVKQTTYRLKVDAVNRYLREYSVPSELCKSIRTFYKEVWLRKNLDFTESTMLHELPDGLRKKAMRVVMMRSFMTSSSPSSRGGKKGVLGAFFDDYFTSSPSSSGENPSDHNNDGDESGLRGQFTNAQLMNWVNLLSTRLNPMSASPGEFIVLRGDSTNTDMFLLKNGVAEVVVGNKGVVTLTDGAYFGDILLLGLMKERTASIRAVTYCELFSLSREDLRDVFRSARGLESVMISVAKKRLRMAEERDKASKQRREAAAEEESDNSHHHGGAGAGGASSSTATTREEAAELADQDKKGGAPAGGTTTPSQTAGGDAGRKDLDGGMGTGVPHALLRELGDAVSHLKKSVVDAEEAEANRVKFGTRVKLRRRSKMRSAWGKSISALKRQLQQKKEDEEEVPLLPSESSSERQQHHSGCSSSSISRSEDTAVLLEEGDDISSEERDAALLLSASAATNTTTTNPLAAMKKKWAVVSAVGSVVDLWVRKASKIQDERAEEMRHVELYDDDDETRDNKFTQDAGNYAADDDTPHDVDAVFQPGVHAMARAWRVRSCPNLTVRWTRAVRRWLGEAMQSTFGSSVLKTRLIHPDSPFSTIWNAVQLACLLIICVYVPLRFAFTPFWRNTGGGFGSESSIFMHEVATITKSDADDDDIGSAANNDAFANPMWLAFEDTIQIILALDVLVKLATGYHVLGAAVMSGRLARRKYVFSWAFPLDILACIPIVWYLVEILVAIGAGSWHATFNRLAIITPPRDDDGSSTSSGRRLSSARELLLAPAYYDDDENGIKLGAAIGVVHHTITQRWDSFRSLLNPYVKLFPLLKLYDLPRRGMEFQDAFADAISSTLWSSLTVLLIYLVCAINALACVWFSSMAYFDVSGLSTSWIGTQCDDIHESVMHWMQVFGGGGGGGGGASGSNDTHRLLLPHVPRAATTTATFTIHDFGTIYCACFYWASSAAGAFDVTTTNERLAAIFVQMAAVELFTDWFFASIIGALQNFDESGRRRTEYRTKIDGVNEWMSENGLPMQLRGAIRRFYRDIWTESEDSSSDGGGDSGGGGGGSGSGEAEAELSAKESCGGGGGGGGGGSSATESALLSELPEHLRGSLVSHVVHRSFRYSPFFRYFLGAAADCEYGEDPAADDLIELVARNMLPCLISPGELIIRQGDFGDVMYLIKFGRAEVEKRVEIVRVIDAKSGEVLSVQEKDPTAETPTEQEDGGGAGSSTTFGGGEREIVTQRSMVTRRFPLVPGSYFGEFSVMASVLSEEHFHYHGVRQAEIAQKSVSIAATRRSASVRALSRCELVALRRDSLAELWRKSPLLRRSMVHAARITHKNDGQWWLRDGEGKLVHATSIAEEPSSDLDTAAAAAAAAEGRAALALEAASKAARILADISTGAAESLDRAASALMSSGGGGGGGGGGGNNNGTGGGGSSTTDL</sequence>
<keyword evidence="14" id="KW-1185">Reference proteome</keyword>
<dbReference type="CDD" id="cd00038">
    <property type="entry name" value="CAP_ED"/>
    <property type="match status" value="2"/>
</dbReference>
<feature type="region of interest" description="Disordered" evidence="9">
    <location>
        <begin position="1584"/>
        <end position="1614"/>
    </location>
</feature>
<feature type="region of interest" description="Disordered" evidence="9">
    <location>
        <begin position="284"/>
        <end position="304"/>
    </location>
</feature>
<evidence type="ECO:0000256" key="3">
    <source>
        <dbReference type="ARBA" id="ARBA00022692"/>
    </source>
</evidence>
<gene>
    <name evidence="13" type="ORF">PPROV_000132200</name>
</gene>
<dbReference type="PANTHER" id="PTHR45638">
    <property type="entry name" value="CYCLIC NUCLEOTIDE-GATED CATION CHANNEL SUBUNIT A"/>
    <property type="match status" value="1"/>
</dbReference>
<evidence type="ECO:0000256" key="11">
    <source>
        <dbReference type="SAM" id="SignalP"/>
    </source>
</evidence>
<feature type="compositionally biased region" description="Gly residues" evidence="9">
    <location>
        <begin position="1255"/>
        <end position="1266"/>
    </location>
</feature>
<evidence type="ECO:0000256" key="4">
    <source>
        <dbReference type="ARBA" id="ARBA00022989"/>
    </source>
</evidence>
<dbReference type="SUPFAM" id="SSF81324">
    <property type="entry name" value="Voltage-gated potassium channels"/>
    <property type="match status" value="1"/>
</dbReference>
<evidence type="ECO:0000256" key="10">
    <source>
        <dbReference type="SAM" id="Phobius"/>
    </source>
</evidence>